<protein>
    <submittedName>
        <fullName evidence="1">Uncharacterized protein</fullName>
    </submittedName>
</protein>
<gene>
    <name evidence="1" type="ORF">IEQ34_025092</name>
</gene>
<accession>A0AAV7FQJ0</accession>
<keyword evidence="2" id="KW-1185">Reference proteome</keyword>
<name>A0AAV7FQJ0_DENCH</name>
<evidence type="ECO:0000313" key="1">
    <source>
        <dbReference type="EMBL" id="KAH0446077.1"/>
    </source>
</evidence>
<evidence type="ECO:0000313" key="2">
    <source>
        <dbReference type="Proteomes" id="UP000775213"/>
    </source>
</evidence>
<reference evidence="1 2" key="1">
    <citation type="journal article" date="2021" name="Hortic Res">
        <title>Chromosome-scale assembly of the Dendrobium chrysotoxum genome enhances the understanding of orchid evolution.</title>
        <authorList>
            <person name="Zhang Y."/>
            <person name="Zhang G.Q."/>
            <person name="Zhang D."/>
            <person name="Liu X.D."/>
            <person name="Xu X.Y."/>
            <person name="Sun W.H."/>
            <person name="Yu X."/>
            <person name="Zhu X."/>
            <person name="Wang Z.W."/>
            <person name="Zhao X."/>
            <person name="Zhong W.Y."/>
            <person name="Chen H."/>
            <person name="Yin W.L."/>
            <person name="Huang T."/>
            <person name="Niu S.C."/>
            <person name="Liu Z.J."/>
        </authorList>
    </citation>
    <scope>NUCLEOTIDE SEQUENCE [LARGE SCALE GENOMIC DNA]</scope>
    <source>
        <strain evidence="1">Lindl</strain>
    </source>
</reference>
<sequence length="171" mass="18892">MDRGGAATPPGKCNTNTIEEFAPPRQILRIYHGHHLLPIFVLCPALSLGQGRDCIPFLRPAFLRSANERETHRKKTFSSLRDPKGGERIAFSGHIGSNVKQRLSWQSLRQQENLGLVGAAELNESKPKADQGSLPATKMERAKSIVHLSSNGKAKHTPVWLLAEYSSHPNI</sequence>
<dbReference type="Proteomes" id="UP000775213">
    <property type="component" value="Unassembled WGS sequence"/>
</dbReference>
<organism evidence="1 2">
    <name type="scientific">Dendrobium chrysotoxum</name>
    <name type="common">Orchid</name>
    <dbReference type="NCBI Taxonomy" id="161865"/>
    <lineage>
        <taxon>Eukaryota</taxon>
        <taxon>Viridiplantae</taxon>
        <taxon>Streptophyta</taxon>
        <taxon>Embryophyta</taxon>
        <taxon>Tracheophyta</taxon>
        <taxon>Spermatophyta</taxon>
        <taxon>Magnoliopsida</taxon>
        <taxon>Liliopsida</taxon>
        <taxon>Asparagales</taxon>
        <taxon>Orchidaceae</taxon>
        <taxon>Epidendroideae</taxon>
        <taxon>Malaxideae</taxon>
        <taxon>Dendrobiinae</taxon>
        <taxon>Dendrobium</taxon>
    </lineage>
</organism>
<dbReference type="AlphaFoldDB" id="A0AAV7FQJ0"/>
<proteinExistence type="predicted"/>
<comment type="caution">
    <text evidence="1">The sequence shown here is derived from an EMBL/GenBank/DDBJ whole genome shotgun (WGS) entry which is preliminary data.</text>
</comment>
<dbReference type="EMBL" id="JAGFBR010000262">
    <property type="protein sequence ID" value="KAH0446077.1"/>
    <property type="molecule type" value="Genomic_DNA"/>
</dbReference>